<dbReference type="EMBL" id="VKDB01000018">
    <property type="protein sequence ID" value="TSA82152.1"/>
    <property type="molecule type" value="Genomic_DNA"/>
</dbReference>
<dbReference type="GO" id="GO:0004527">
    <property type="term" value="F:exonuclease activity"/>
    <property type="evidence" value="ECO:0007669"/>
    <property type="project" value="UniProtKB-KW"/>
</dbReference>
<dbReference type="InterPro" id="IPR000212">
    <property type="entry name" value="DNA_helicase_UvrD/REP"/>
</dbReference>
<evidence type="ECO:0000256" key="14">
    <source>
        <dbReference type="PROSITE-ProRule" id="PRU00560"/>
    </source>
</evidence>
<dbReference type="PANTHER" id="PTHR11070:SF23">
    <property type="entry name" value="RECBCD ENZYME SUBUNIT RECB"/>
    <property type="match status" value="1"/>
</dbReference>
<dbReference type="Pfam" id="PF00580">
    <property type="entry name" value="UvrD-helicase"/>
    <property type="match status" value="1"/>
</dbReference>
<sequence>MRLLHGSTGVSSSGRTSVSVATSLQPTPAQTRAIQAPASVFISAGAGSGKTRVLAERIVRLLGTDPGPLPRQIVAVTFTEAAAQELRVRVTRYVEERAESGDPHWLEVLSALPLMAIGTIHSLCGRIAREHPVESGAGLSFLIQDETEAGAWLEERLPLALSACEAGDLLALPGRLRAEVTRTLLADPLAARAALDAALQQTELPDEERRLLAWRQVEAEWNAARAQLRLFSGPAGERLEAYRLSALGCAEPAPCSAAGLRKLETALGGYNGRLGGKQWSVEAKAAVHEALKTLQNLCQRPDLRGETAALAVHDRALASLSRVFDTVNAELQAWRMQEEVATFADLEVYADRALRSAEVQAYYAQRFTHLLIDEAQDTNPVQWRILKALAGPGGNLTVVGDEKQSIYAFRRADVRVFHQARTQVQHLGGEQVTMHTSFRTHAPLVEVMNAYFSSLMTGPTAAGSTRATFESLNAHRQENPVGDPAVEWHAVLGEADVGTLRSAEGHYLAARIQGLLLSARLVHGPQGLRPVRLSDIAVLFRARGDMKRYEDALSRAGLPFVVHGGRGLLTRPEVLDAVHLLQTVADPTADVSLAAVLRGPVAHLTDASLLKLARLRQKGESLWAAAQRSSEPEMQRAVTLLSVLRDKAATLPASQLLLDAERLTHLSAVHALQPDGPRRLENLRRFSGLLRQWASEGKPGVTAVAQHLRRLERLGHEEPEAPAPHADAVQLMTIHGSKGLEFPVVIVADVLRGAGGSAPAVRFDAEHGVAIRLPQLDSPSAAWDHLAGLEREREDAEAERVAYVAFTRAADLLILSGSAKDAELKRLTKFESHLPTDGVMRVQVDLHSVTPAPRLRLDVRTGRPDLTVLQGPGAALPETLPVTALAAYRTCPRQFAHRYVNGFVPLADLWAAQAVSEASNPERRSAGRTIGDAVHKAIEEGLLPGKLAAAFPHLSPADLQDVARLTAAAKSAVFAEVPGPFVRERPIQLQLGSVMFEGVVDAWNEAEGFILDYKTDKSVEPEHHLPQLSVYAKRLGARSAALAYLRQEQLHVFNAEDLARGLKDVEADIERMTARDFTPNPSVSSCHRCPYRGVCDVAESIPQENA</sequence>
<keyword evidence="4 14" id="KW-0378">Hydrolase</keyword>
<keyword evidence="9" id="KW-0234">DNA repair</keyword>
<proteinExistence type="predicted"/>
<evidence type="ECO:0000259" key="17">
    <source>
        <dbReference type="PROSITE" id="PS51217"/>
    </source>
</evidence>
<dbReference type="PROSITE" id="PS51198">
    <property type="entry name" value="UVRD_HELICASE_ATP_BIND"/>
    <property type="match status" value="1"/>
</dbReference>
<dbReference type="InterPro" id="IPR014017">
    <property type="entry name" value="DNA_helicase_UvrD-like_C"/>
</dbReference>
<keyword evidence="5 14" id="KW-0347">Helicase</keyword>
<comment type="caution">
    <text evidence="18">The sequence shown here is derived from an EMBL/GenBank/DDBJ whole genome shotgun (WGS) entry which is preliminary data.</text>
</comment>
<protein>
    <recommendedName>
        <fullName evidence="12">DNA 3'-5' helicase</fullName>
        <ecNumber evidence="12">5.6.2.4</ecNumber>
    </recommendedName>
</protein>
<dbReference type="Gene3D" id="3.90.320.10">
    <property type="match status" value="1"/>
</dbReference>
<gene>
    <name evidence="18" type="ORF">FNU79_14135</name>
</gene>
<dbReference type="GO" id="GO:0043138">
    <property type="term" value="F:3'-5' DNA helicase activity"/>
    <property type="evidence" value="ECO:0007669"/>
    <property type="project" value="UniProtKB-EC"/>
</dbReference>
<feature type="domain" description="UvrD-like helicase ATP-binding" evidence="16">
    <location>
        <begin position="23"/>
        <end position="441"/>
    </location>
</feature>
<dbReference type="GO" id="GO:0005524">
    <property type="term" value="F:ATP binding"/>
    <property type="evidence" value="ECO:0007669"/>
    <property type="project" value="UniProtKB-UniRule"/>
</dbReference>
<evidence type="ECO:0000256" key="3">
    <source>
        <dbReference type="ARBA" id="ARBA00022763"/>
    </source>
</evidence>
<evidence type="ECO:0000256" key="13">
    <source>
        <dbReference type="ARBA" id="ARBA00048988"/>
    </source>
</evidence>
<name>A0A553UPP9_9DEIO</name>
<evidence type="ECO:0000259" key="16">
    <source>
        <dbReference type="PROSITE" id="PS51198"/>
    </source>
</evidence>
<dbReference type="InterPro" id="IPR011604">
    <property type="entry name" value="PDDEXK-like_dom_sf"/>
</dbReference>
<dbReference type="Proteomes" id="UP000316092">
    <property type="component" value="Unassembled WGS sequence"/>
</dbReference>
<evidence type="ECO:0000256" key="8">
    <source>
        <dbReference type="ARBA" id="ARBA00023125"/>
    </source>
</evidence>
<organism evidence="18 19">
    <name type="scientific">Deinococcus detaillensis</name>
    <dbReference type="NCBI Taxonomy" id="2592048"/>
    <lineage>
        <taxon>Bacteria</taxon>
        <taxon>Thermotogati</taxon>
        <taxon>Deinococcota</taxon>
        <taxon>Deinococci</taxon>
        <taxon>Deinococcales</taxon>
        <taxon>Deinococcaceae</taxon>
        <taxon>Deinococcus</taxon>
    </lineage>
</organism>
<feature type="domain" description="UvrD-like helicase C-terminal" evidence="17">
    <location>
        <begin position="466"/>
        <end position="739"/>
    </location>
</feature>
<evidence type="ECO:0000256" key="1">
    <source>
        <dbReference type="ARBA" id="ARBA00022722"/>
    </source>
</evidence>
<evidence type="ECO:0000313" key="18">
    <source>
        <dbReference type="EMBL" id="TSA82152.1"/>
    </source>
</evidence>
<dbReference type="GO" id="GO:0009338">
    <property type="term" value="C:exodeoxyribonuclease V complex"/>
    <property type="evidence" value="ECO:0007669"/>
    <property type="project" value="TreeGrafter"/>
</dbReference>
<evidence type="ECO:0000313" key="19">
    <source>
        <dbReference type="Proteomes" id="UP000316092"/>
    </source>
</evidence>
<dbReference type="Gene3D" id="3.40.50.300">
    <property type="entry name" value="P-loop containing nucleotide triphosphate hydrolases"/>
    <property type="match status" value="4"/>
</dbReference>
<evidence type="ECO:0000256" key="11">
    <source>
        <dbReference type="ARBA" id="ARBA00034617"/>
    </source>
</evidence>
<dbReference type="Gene3D" id="1.10.486.10">
    <property type="entry name" value="PCRA, domain 4"/>
    <property type="match status" value="1"/>
</dbReference>
<dbReference type="CDD" id="cd17932">
    <property type="entry name" value="DEXQc_UvrD"/>
    <property type="match status" value="1"/>
</dbReference>
<keyword evidence="3" id="KW-0227">DNA damage</keyword>
<evidence type="ECO:0000256" key="4">
    <source>
        <dbReference type="ARBA" id="ARBA00022801"/>
    </source>
</evidence>
<keyword evidence="2 14" id="KW-0547">Nucleotide-binding</keyword>
<comment type="catalytic activity">
    <reaction evidence="13">
        <text>ATP + H2O = ADP + phosphate + H(+)</text>
        <dbReference type="Rhea" id="RHEA:13065"/>
        <dbReference type="ChEBI" id="CHEBI:15377"/>
        <dbReference type="ChEBI" id="CHEBI:15378"/>
        <dbReference type="ChEBI" id="CHEBI:30616"/>
        <dbReference type="ChEBI" id="CHEBI:43474"/>
        <dbReference type="ChEBI" id="CHEBI:456216"/>
        <dbReference type="EC" id="5.6.2.4"/>
    </reaction>
</comment>
<feature type="binding site" evidence="14">
    <location>
        <begin position="44"/>
        <end position="51"/>
    </location>
    <ligand>
        <name>ATP</name>
        <dbReference type="ChEBI" id="CHEBI:30616"/>
    </ligand>
</feature>
<evidence type="ECO:0000256" key="12">
    <source>
        <dbReference type="ARBA" id="ARBA00034808"/>
    </source>
</evidence>
<dbReference type="PROSITE" id="PS51217">
    <property type="entry name" value="UVRD_HELICASE_CTER"/>
    <property type="match status" value="1"/>
</dbReference>
<evidence type="ECO:0000256" key="9">
    <source>
        <dbReference type="ARBA" id="ARBA00023204"/>
    </source>
</evidence>
<keyword evidence="7 14" id="KW-0067">ATP-binding</keyword>
<dbReference type="PANTHER" id="PTHR11070">
    <property type="entry name" value="UVRD / RECB / PCRA DNA HELICASE FAMILY MEMBER"/>
    <property type="match status" value="1"/>
</dbReference>
<dbReference type="InterPro" id="IPR038726">
    <property type="entry name" value="PDDEXK_AddAB-type"/>
</dbReference>
<keyword evidence="6" id="KW-0269">Exonuclease</keyword>
<dbReference type="GO" id="GO:0005829">
    <property type="term" value="C:cytosol"/>
    <property type="evidence" value="ECO:0007669"/>
    <property type="project" value="TreeGrafter"/>
</dbReference>
<dbReference type="Pfam" id="PF12705">
    <property type="entry name" value="PDDEXK_1"/>
    <property type="match status" value="1"/>
</dbReference>
<dbReference type="GO" id="GO:0003677">
    <property type="term" value="F:DNA binding"/>
    <property type="evidence" value="ECO:0007669"/>
    <property type="project" value="UniProtKB-KW"/>
</dbReference>
<evidence type="ECO:0000256" key="5">
    <source>
        <dbReference type="ARBA" id="ARBA00022806"/>
    </source>
</evidence>
<dbReference type="InterPro" id="IPR027417">
    <property type="entry name" value="P-loop_NTPase"/>
</dbReference>
<dbReference type="AlphaFoldDB" id="A0A553UPP9"/>
<dbReference type="InterPro" id="IPR014016">
    <property type="entry name" value="UvrD-like_ATP-bd"/>
</dbReference>
<dbReference type="GO" id="GO:0000725">
    <property type="term" value="P:recombinational repair"/>
    <property type="evidence" value="ECO:0007669"/>
    <property type="project" value="TreeGrafter"/>
</dbReference>
<dbReference type="SUPFAM" id="SSF52540">
    <property type="entry name" value="P-loop containing nucleoside triphosphate hydrolases"/>
    <property type="match status" value="1"/>
</dbReference>
<feature type="region of interest" description="Disordered" evidence="15">
    <location>
        <begin position="1"/>
        <end position="22"/>
    </location>
</feature>
<dbReference type="Pfam" id="PF13361">
    <property type="entry name" value="UvrD_C"/>
    <property type="match status" value="1"/>
</dbReference>
<accession>A0A553UPP9</accession>
<comment type="catalytic activity">
    <reaction evidence="11">
        <text>Couples ATP hydrolysis with the unwinding of duplex DNA by translocating in the 3'-5' direction.</text>
        <dbReference type="EC" id="5.6.2.4"/>
    </reaction>
</comment>
<keyword evidence="10" id="KW-0413">Isomerase</keyword>
<keyword evidence="8" id="KW-0238">DNA-binding</keyword>
<evidence type="ECO:0000256" key="7">
    <source>
        <dbReference type="ARBA" id="ARBA00022840"/>
    </source>
</evidence>
<dbReference type="EC" id="5.6.2.4" evidence="12"/>
<keyword evidence="1" id="KW-0540">Nuclease</keyword>
<dbReference type="OrthoDB" id="9810135at2"/>
<reference evidence="18 19" key="1">
    <citation type="submission" date="2019-07" db="EMBL/GenBank/DDBJ databases">
        <title>Deinococcus detaillus sp. nov., isolated from humus soil in Antarctica.</title>
        <authorList>
            <person name="Zhang K."/>
        </authorList>
    </citation>
    <scope>NUCLEOTIDE SEQUENCE [LARGE SCALE GENOMIC DNA]</scope>
    <source>
        <strain evidence="18 19">H1</strain>
    </source>
</reference>
<evidence type="ECO:0000256" key="10">
    <source>
        <dbReference type="ARBA" id="ARBA00023235"/>
    </source>
</evidence>
<evidence type="ECO:0000256" key="6">
    <source>
        <dbReference type="ARBA" id="ARBA00022839"/>
    </source>
</evidence>
<keyword evidence="19" id="KW-1185">Reference proteome</keyword>
<evidence type="ECO:0000256" key="2">
    <source>
        <dbReference type="ARBA" id="ARBA00022741"/>
    </source>
</evidence>
<evidence type="ECO:0000256" key="15">
    <source>
        <dbReference type="SAM" id="MobiDB-lite"/>
    </source>
</evidence>